<organism evidence="1">
    <name type="scientific">mine drainage metagenome</name>
    <dbReference type="NCBI Taxonomy" id="410659"/>
    <lineage>
        <taxon>unclassified sequences</taxon>
        <taxon>metagenomes</taxon>
        <taxon>ecological metagenomes</taxon>
    </lineage>
</organism>
<accession>A0A1J5TCJ3</accession>
<gene>
    <name evidence="1" type="ORF">GALL_82360</name>
</gene>
<sequence length="190" mass="22119">MISEDKIVATHQALGEFVVIFQWVENLYRQIGWFILDPERKDWPPIKLRRETNCQLIDKVTDMFVSLTQTYALDNGDEKAKDILELKGHFHELRRYRNRVLHSTYVELNGGGEVHGYIRSNPDVGVDPETGDLIFDQEDFTAEAIYSKIREYGDYMLRLNLLHVQLVHWAPFALHGSKTGAYQSVPQLKR</sequence>
<reference evidence="1" key="1">
    <citation type="submission" date="2016-10" db="EMBL/GenBank/DDBJ databases">
        <title>Sequence of Gallionella enrichment culture.</title>
        <authorList>
            <person name="Poehlein A."/>
            <person name="Muehling M."/>
            <person name="Daniel R."/>
        </authorList>
    </citation>
    <scope>NUCLEOTIDE SEQUENCE</scope>
</reference>
<dbReference type="EMBL" id="MLJW01000025">
    <property type="protein sequence ID" value="OIR09830.1"/>
    <property type="molecule type" value="Genomic_DNA"/>
</dbReference>
<protein>
    <submittedName>
        <fullName evidence="1">Uncharacterized protein</fullName>
    </submittedName>
</protein>
<proteinExistence type="predicted"/>
<name>A0A1J5TCJ3_9ZZZZ</name>
<evidence type="ECO:0000313" key="1">
    <source>
        <dbReference type="EMBL" id="OIR09830.1"/>
    </source>
</evidence>
<comment type="caution">
    <text evidence="1">The sequence shown here is derived from an EMBL/GenBank/DDBJ whole genome shotgun (WGS) entry which is preliminary data.</text>
</comment>
<dbReference type="AlphaFoldDB" id="A0A1J5TCJ3"/>